<evidence type="ECO:0000313" key="7">
    <source>
        <dbReference type="Proteomes" id="UP001520878"/>
    </source>
</evidence>
<protein>
    <recommendedName>
        <fullName evidence="5">UPF0391 membrane protein LJ739_15205</fullName>
    </recommendedName>
</protein>
<dbReference type="InterPro" id="IPR009760">
    <property type="entry name" value="DUF1328"/>
</dbReference>
<evidence type="ECO:0000313" key="6">
    <source>
        <dbReference type="EMBL" id="MCC2617600.1"/>
    </source>
</evidence>
<keyword evidence="2 5" id="KW-0812">Transmembrane</keyword>
<evidence type="ECO:0000256" key="2">
    <source>
        <dbReference type="ARBA" id="ARBA00022692"/>
    </source>
</evidence>
<comment type="caution">
    <text evidence="6">The sequence shown here is derived from an EMBL/GenBank/DDBJ whole genome shotgun (WGS) entry which is preliminary data.</text>
</comment>
<accession>A0ABS8GAL0</accession>
<reference evidence="6 7" key="1">
    <citation type="submission" date="2021-10" db="EMBL/GenBank/DDBJ databases">
        <title>Draft genome of Aestuariibacter halophilus JC2043.</title>
        <authorList>
            <person name="Emsley S.A."/>
            <person name="Pfannmuller K.M."/>
            <person name="Ushijima B."/>
            <person name="Saw J.H."/>
            <person name="Videau P."/>
        </authorList>
    </citation>
    <scope>NUCLEOTIDE SEQUENCE [LARGE SCALE GENOMIC DNA]</scope>
    <source>
        <strain evidence="6 7">JC2043</strain>
    </source>
</reference>
<comment type="subcellular location">
    <subcellularLocation>
        <location evidence="5">Cell membrane</location>
        <topology evidence="5">Single-pass membrane protein</topology>
    </subcellularLocation>
</comment>
<keyword evidence="1 5" id="KW-1003">Cell membrane</keyword>
<evidence type="ECO:0000256" key="5">
    <source>
        <dbReference type="HAMAP-Rule" id="MF_01361"/>
    </source>
</evidence>
<keyword evidence="3 5" id="KW-1133">Transmembrane helix</keyword>
<dbReference type="Proteomes" id="UP001520878">
    <property type="component" value="Unassembled WGS sequence"/>
</dbReference>
<dbReference type="EMBL" id="JAJEWP010000005">
    <property type="protein sequence ID" value="MCC2617600.1"/>
    <property type="molecule type" value="Genomic_DNA"/>
</dbReference>
<sequence length="65" mass="6977">MLGWAIVFFFIAVIAGVLGFAAVSAAAVGIAKVLFYLFVAFWVISVLTNALLGRSSKTLSLKRRI</sequence>
<dbReference type="Pfam" id="PF07043">
    <property type="entry name" value="DUF1328"/>
    <property type="match status" value="1"/>
</dbReference>
<evidence type="ECO:0000256" key="1">
    <source>
        <dbReference type="ARBA" id="ARBA00022475"/>
    </source>
</evidence>
<evidence type="ECO:0000256" key="3">
    <source>
        <dbReference type="ARBA" id="ARBA00022989"/>
    </source>
</evidence>
<evidence type="ECO:0000256" key="4">
    <source>
        <dbReference type="ARBA" id="ARBA00023136"/>
    </source>
</evidence>
<dbReference type="RefSeq" id="WP_229161880.1">
    <property type="nucleotide sequence ID" value="NZ_JAJEWP010000005.1"/>
</dbReference>
<keyword evidence="7" id="KW-1185">Reference proteome</keyword>
<organism evidence="6 7">
    <name type="scientific">Fluctibacter halophilus</name>
    <dbReference type="NCBI Taxonomy" id="226011"/>
    <lineage>
        <taxon>Bacteria</taxon>
        <taxon>Pseudomonadati</taxon>
        <taxon>Pseudomonadota</taxon>
        <taxon>Gammaproteobacteria</taxon>
        <taxon>Alteromonadales</taxon>
        <taxon>Alteromonadaceae</taxon>
        <taxon>Fluctibacter</taxon>
    </lineage>
</organism>
<comment type="similarity">
    <text evidence="5">Belongs to the UPF0391 family.</text>
</comment>
<proteinExistence type="inferred from homology"/>
<feature type="transmembrane region" description="Helical" evidence="5">
    <location>
        <begin position="35"/>
        <end position="53"/>
    </location>
</feature>
<name>A0ABS8GAL0_9ALTE</name>
<gene>
    <name evidence="6" type="ORF">LJ739_15205</name>
</gene>
<dbReference type="HAMAP" id="MF_01361">
    <property type="entry name" value="UPF0391"/>
    <property type="match status" value="1"/>
</dbReference>
<keyword evidence="4 5" id="KW-0472">Membrane</keyword>